<dbReference type="InterPro" id="IPR017907">
    <property type="entry name" value="Znf_RING_CS"/>
</dbReference>
<sequence length="543" mass="61250">MIASIMRTGKEAENFAESGLQNHLPDTGGRAKVFSRSTLVIVRSASLIDEWIEEINKHCHGHININTYHGRGRETDRDILADSDIVFSTYDTIALEAIDQESPVYCIKWFRIILDEAHRIRNTTTKLFRAMLSLSANLRWCLTGTPIQNSLEDLAALISFIGTFPLDDTSVFRKYITNPLLKGIEEGFDNLRALLNSICLRRTKLLLEDLPKVQNIHRPVYFSANEKSLYLSTQRELIHNAKQHDSQKRNQKGYFGAFQMLQQLRRLCNHGTFQKKVSGASDMGLQFDPGEAFVLVQVKDDAKCHYCRVEIVGLNPGVSGHGRFSSCGHLFCFACASTYKDTIEAYDKSSYIRCPICSRKIIGIDLFADDGASTRVLSSSGFPSVSEVFETTNGISSKISALLTDIKQNQTEGKSLIFSCWTTSLDLVGYHLSLHRLSFQRLDGNSSHSQRREILKEFVADSTKRILIMTTGTGAEGLNLMVANCVYILEPQWNPMVEEQAIARASRMGQTRDVKVFRYVMQGTLEEDMQSQQSRKLFFAKMV</sequence>
<dbReference type="GO" id="GO:0006281">
    <property type="term" value="P:DNA repair"/>
    <property type="evidence" value="ECO:0007669"/>
    <property type="project" value="TreeGrafter"/>
</dbReference>
<evidence type="ECO:0000259" key="10">
    <source>
        <dbReference type="PROSITE" id="PS50089"/>
    </source>
</evidence>
<dbReference type="InterPro" id="IPR001841">
    <property type="entry name" value="Znf_RING"/>
</dbReference>
<dbReference type="InterPro" id="IPR001650">
    <property type="entry name" value="Helicase_C-like"/>
</dbReference>
<dbReference type="Proteomes" id="UP001152300">
    <property type="component" value="Unassembled WGS sequence"/>
</dbReference>
<dbReference type="AlphaFoldDB" id="A0A9X0DHB2"/>
<dbReference type="PROSITE" id="PS51192">
    <property type="entry name" value="HELICASE_ATP_BIND_1"/>
    <property type="match status" value="1"/>
</dbReference>
<dbReference type="GO" id="GO:0008094">
    <property type="term" value="F:ATP-dependent activity, acting on DNA"/>
    <property type="evidence" value="ECO:0007669"/>
    <property type="project" value="TreeGrafter"/>
</dbReference>
<dbReference type="InterPro" id="IPR038718">
    <property type="entry name" value="SNF2-like_sf"/>
</dbReference>
<evidence type="ECO:0000256" key="9">
    <source>
        <dbReference type="PROSITE-ProRule" id="PRU00175"/>
    </source>
</evidence>
<dbReference type="CDD" id="cd18008">
    <property type="entry name" value="DEXDc_SHPRH-like"/>
    <property type="match status" value="1"/>
</dbReference>
<evidence type="ECO:0000313" key="13">
    <source>
        <dbReference type="EMBL" id="KAJ8062490.1"/>
    </source>
</evidence>
<dbReference type="PANTHER" id="PTHR45626:SF52">
    <property type="entry name" value="SINGLE-STRANDED DNA-DEPENDENT ATPASE (EUROFUNG)"/>
    <property type="match status" value="1"/>
</dbReference>
<dbReference type="GO" id="GO:0008270">
    <property type="term" value="F:zinc ion binding"/>
    <property type="evidence" value="ECO:0007669"/>
    <property type="project" value="UniProtKB-KW"/>
</dbReference>
<evidence type="ECO:0000256" key="5">
    <source>
        <dbReference type="ARBA" id="ARBA00022801"/>
    </source>
</evidence>
<dbReference type="GO" id="GO:0005634">
    <property type="term" value="C:nucleus"/>
    <property type="evidence" value="ECO:0007669"/>
    <property type="project" value="TreeGrafter"/>
</dbReference>
<dbReference type="InterPro" id="IPR027417">
    <property type="entry name" value="P-loop_NTPase"/>
</dbReference>
<protein>
    <submittedName>
        <fullName evidence="13">Uncharacterized protein</fullName>
    </submittedName>
</protein>
<evidence type="ECO:0000259" key="11">
    <source>
        <dbReference type="PROSITE" id="PS51192"/>
    </source>
</evidence>
<dbReference type="SUPFAM" id="SSF52540">
    <property type="entry name" value="P-loop containing nucleoside triphosphate hydrolases"/>
    <property type="match status" value="2"/>
</dbReference>
<dbReference type="GO" id="GO:0016787">
    <property type="term" value="F:hydrolase activity"/>
    <property type="evidence" value="ECO:0007669"/>
    <property type="project" value="UniProtKB-KW"/>
</dbReference>
<dbReference type="SMART" id="SM00490">
    <property type="entry name" value="HELICc"/>
    <property type="match status" value="1"/>
</dbReference>
<feature type="domain" description="RING-type" evidence="10">
    <location>
        <begin position="304"/>
        <end position="358"/>
    </location>
</feature>
<keyword evidence="4 9" id="KW-0863">Zinc-finger</keyword>
<organism evidence="13 14">
    <name type="scientific">Sclerotinia nivalis</name>
    <dbReference type="NCBI Taxonomy" id="352851"/>
    <lineage>
        <taxon>Eukaryota</taxon>
        <taxon>Fungi</taxon>
        <taxon>Dikarya</taxon>
        <taxon>Ascomycota</taxon>
        <taxon>Pezizomycotina</taxon>
        <taxon>Leotiomycetes</taxon>
        <taxon>Helotiales</taxon>
        <taxon>Sclerotiniaceae</taxon>
        <taxon>Sclerotinia</taxon>
    </lineage>
</organism>
<evidence type="ECO:0000313" key="14">
    <source>
        <dbReference type="Proteomes" id="UP001152300"/>
    </source>
</evidence>
<dbReference type="PROSITE" id="PS50089">
    <property type="entry name" value="ZF_RING_2"/>
    <property type="match status" value="1"/>
</dbReference>
<feature type="domain" description="Helicase C-terminal" evidence="12">
    <location>
        <begin position="398"/>
        <end position="543"/>
    </location>
</feature>
<evidence type="ECO:0000256" key="2">
    <source>
        <dbReference type="ARBA" id="ARBA00022723"/>
    </source>
</evidence>
<dbReference type="InterPro" id="IPR013083">
    <property type="entry name" value="Znf_RING/FYVE/PHD"/>
</dbReference>
<dbReference type="Gene3D" id="3.40.50.10810">
    <property type="entry name" value="Tandem AAA-ATPase domain"/>
    <property type="match status" value="1"/>
</dbReference>
<keyword evidence="5" id="KW-0378">Hydrolase</keyword>
<proteinExistence type="inferred from homology"/>
<dbReference type="OrthoDB" id="448448at2759"/>
<dbReference type="SMART" id="SM00184">
    <property type="entry name" value="RING"/>
    <property type="match status" value="1"/>
</dbReference>
<dbReference type="SMART" id="SM00487">
    <property type="entry name" value="DEXDc"/>
    <property type="match status" value="1"/>
</dbReference>
<evidence type="ECO:0000256" key="4">
    <source>
        <dbReference type="ARBA" id="ARBA00022771"/>
    </source>
</evidence>
<keyword evidence="14" id="KW-1185">Reference proteome</keyword>
<comment type="similarity">
    <text evidence="1">Belongs to the SNF2/RAD54 helicase family.</text>
</comment>
<dbReference type="GO" id="GO:0004386">
    <property type="term" value="F:helicase activity"/>
    <property type="evidence" value="ECO:0007669"/>
    <property type="project" value="UniProtKB-KW"/>
</dbReference>
<dbReference type="InterPro" id="IPR050628">
    <property type="entry name" value="SNF2_RAD54_helicase_TF"/>
</dbReference>
<gene>
    <name evidence="13" type="ORF">OCU04_009020</name>
</gene>
<dbReference type="Gene3D" id="3.40.50.300">
    <property type="entry name" value="P-loop containing nucleotide triphosphate hydrolases"/>
    <property type="match status" value="1"/>
</dbReference>
<evidence type="ECO:0000256" key="3">
    <source>
        <dbReference type="ARBA" id="ARBA00022741"/>
    </source>
</evidence>
<keyword evidence="6" id="KW-0347">Helicase</keyword>
<evidence type="ECO:0000256" key="6">
    <source>
        <dbReference type="ARBA" id="ARBA00022806"/>
    </source>
</evidence>
<name>A0A9X0DHB2_9HELO</name>
<dbReference type="SUPFAM" id="SSF57850">
    <property type="entry name" value="RING/U-box"/>
    <property type="match status" value="1"/>
</dbReference>
<keyword evidence="7" id="KW-0862">Zinc</keyword>
<keyword evidence="2" id="KW-0479">Metal-binding</keyword>
<accession>A0A9X0DHB2</accession>
<dbReference type="CDD" id="cd18793">
    <property type="entry name" value="SF2_C_SNF"/>
    <property type="match status" value="1"/>
</dbReference>
<dbReference type="Gene3D" id="3.30.40.10">
    <property type="entry name" value="Zinc/RING finger domain, C3HC4 (zinc finger)"/>
    <property type="match status" value="1"/>
</dbReference>
<evidence type="ECO:0000256" key="1">
    <source>
        <dbReference type="ARBA" id="ARBA00007025"/>
    </source>
</evidence>
<reference evidence="13" key="1">
    <citation type="submission" date="2022-11" db="EMBL/GenBank/DDBJ databases">
        <title>Genome Resource of Sclerotinia nivalis Strain SnTB1, a Plant Pathogen Isolated from American Ginseng.</title>
        <authorList>
            <person name="Fan S."/>
        </authorList>
    </citation>
    <scope>NUCLEOTIDE SEQUENCE</scope>
    <source>
        <strain evidence="13">SnTB1</strain>
    </source>
</reference>
<dbReference type="PROSITE" id="PS51194">
    <property type="entry name" value="HELICASE_CTER"/>
    <property type="match status" value="1"/>
</dbReference>
<dbReference type="PANTHER" id="PTHR45626">
    <property type="entry name" value="TRANSCRIPTION TERMINATION FACTOR 2-RELATED"/>
    <property type="match status" value="1"/>
</dbReference>
<dbReference type="Pfam" id="PF00271">
    <property type="entry name" value="Helicase_C"/>
    <property type="match status" value="1"/>
</dbReference>
<comment type="caution">
    <text evidence="13">The sequence shown here is derived from an EMBL/GenBank/DDBJ whole genome shotgun (WGS) entry which is preliminary data.</text>
</comment>
<dbReference type="PROSITE" id="PS00518">
    <property type="entry name" value="ZF_RING_1"/>
    <property type="match status" value="1"/>
</dbReference>
<dbReference type="InterPro" id="IPR000330">
    <property type="entry name" value="SNF2_N"/>
</dbReference>
<keyword evidence="8" id="KW-0067">ATP-binding</keyword>
<keyword evidence="3" id="KW-0547">Nucleotide-binding</keyword>
<dbReference type="CDD" id="cd16449">
    <property type="entry name" value="RING-HC"/>
    <property type="match status" value="1"/>
</dbReference>
<evidence type="ECO:0000259" key="12">
    <source>
        <dbReference type="PROSITE" id="PS51194"/>
    </source>
</evidence>
<evidence type="ECO:0000256" key="7">
    <source>
        <dbReference type="ARBA" id="ARBA00022833"/>
    </source>
</evidence>
<feature type="domain" description="Helicase ATP-binding" evidence="11">
    <location>
        <begin position="1"/>
        <end position="164"/>
    </location>
</feature>
<evidence type="ECO:0000256" key="8">
    <source>
        <dbReference type="ARBA" id="ARBA00022840"/>
    </source>
</evidence>
<dbReference type="InterPro" id="IPR014001">
    <property type="entry name" value="Helicase_ATP-bd"/>
</dbReference>
<dbReference type="EMBL" id="JAPEIS010000010">
    <property type="protein sequence ID" value="KAJ8062490.1"/>
    <property type="molecule type" value="Genomic_DNA"/>
</dbReference>
<dbReference type="GO" id="GO:0005524">
    <property type="term" value="F:ATP binding"/>
    <property type="evidence" value="ECO:0007669"/>
    <property type="project" value="UniProtKB-KW"/>
</dbReference>
<dbReference type="Pfam" id="PF00176">
    <property type="entry name" value="SNF2-rel_dom"/>
    <property type="match status" value="1"/>
</dbReference>
<dbReference type="InterPro" id="IPR049730">
    <property type="entry name" value="SNF2/RAD54-like_C"/>
</dbReference>